<dbReference type="AlphaFoldDB" id="A0AA46SV88"/>
<evidence type="ECO:0000313" key="2">
    <source>
        <dbReference type="EMBL" id="UYK89185.1"/>
    </source>
</evidence>
<protein>
    <submittedName>
        <fullName evidence="2">Uncharacterized protein</fullName>
    </submittedName>
</protein>
<feature type="signal peptide" evidence="1">
    <location>
        <begin position="1"/>
        <end position="26"/>
    </location>
</feature>
<name>A0AA46SV88_9XANT</name>
<evidence type="ECO:0000313" key="3">
    <source>
        <dbReference type="Proteomes" id="UP001164392"/>
    </source>
</evidence>
<dbReference type="EMBL" id="CP099534">
    <property type="protein sequence ID" value="UYK89185.1"/>
    <property type="molecule type" value="Genomic_DNA"/>
</dbReference>
<proteinExistence type="predicted"/>
<feature type="chain" id="PRO_5041249237" evidence="1">
    <location>
        <begin position="27"/>
        <end position="226"/>
    </location>
</feature>
<reference evidence="2" key="1">
    <citation type="submission" date="2022-06" db="EMBL/GenBank/DDBJ databases">
        <title>Dynamics of rice microbiomes reveals core vertical transmitted seed endophytes.</title>
        <authorList>
            <person name="Liao K."/>
            <person name="Zhang X."/>
        </authorList>
    </citation>
    <scope>NUCLEOTIDE SEQUENCE</scope>
    <source>
        <strain evidence="2">JR3-14</strain>
    </source>
</reference>
<dbReference type="Proteomes" id="UP001164392">
    <property type="component" value="Chromosome"/>
</dbReference>
<organism evidence="2 3">
    <name type="scientific">Xanthomonas sacchari</name>
    <dbReference type="NCBI Taxonomy" id="56458"/>
    <lineage>
        <taxon>Bacteria</taxon>
        <taxon>Pseudomonadati</taxon>
        <taxon>Pseudomonadota</taxon>
        <taxon>Gammaproteobacteria</taxon>
        <taxon>Lysobacterales</taxon>
        <taxon>Lysobacteraceae</taxon>
        <taxon>Xanthomonas</taxon>
    </lineage>
</organism>
<sequence>MPRRAEPMFHLILALLVLLVPATACAAEWPDVPEPDDAKSEWVSKHMIYNGLHMRSARYTSQQSPQQLIAFYSKQWPGQVTINDVGSKTIVGHAQDEHYITVEINGAGTGSEAQIGIVRLLKEKPRTAPGADFMKPSGTTVVNDIQYLDNPGRTLAMESSLSPYQSEAFYRNRLPAEGWTAQSSATACSMISNSCVSSYSKGKQQMTLTFNRREKGTSIVVNQLQQ</sequence>
<accession>A0AA46SV88</accession>
<keyword evidence="1" id="KW-0732">Signal</keyword>
<dbReference type="RefSeq" id="WP_152236807.1">
    <property type="nucleotide sequence ID" value="NZ_CP099532.1"/>
</dbReference>
<gene>
    <name evidence="2" type="ORF">NG824_01620</name>
</gene>
<evidence type="ECO:0000256" key="1">
    <source>
        <dbReference type="SAM" id="SignalP"/>
    </source>
</evidence>